<organism evidence="1">
    <name type="scientific">Anopheles darlingi</name>
    <name type="common">Mosquito</name>
    <dbReference type="NCBI Taxonomy" id="43151"/>
    <lineage>
        <taxon>Eukaryota</taxon>
        <taxon>Metazoa</taxon>
        <taxon>Ecdysozoa</taxon>
        <taxon>Arthropoda</taxon>
        <taxon>Hexapoda</taxon>
        <taxon>Insecta</taxon>
        <taxon>Pterygota</taxon>
        <taxon>Neoptera</taxon>
        <taxon>Endopterygota</taxon>
        <taxon>Diptera</taxon>
        <taxon>Nematocera</taxon>
        <taxon>Culicoidea</taxon>
        <taxon>Culicidae</taxon>
        <taxon>Anophelinae</taxon>
        <taxon>Anopheles</taxon>
    </lineage>
</organism>
<name>A0A2M4D8C6_ANODA</name>
<dbReference type="EMBL" id="GGFL01009631">
    <property type="protein sequence ID" value="MBW73809.1"/>
    <property type="molecule type" value="Transcribed_RNA"/>
</dbReference>
<protein>
    <submittedName>
        <fullName evidence="1">Putative secreted protein</fullName>
    </submittedName>
</protein>
<sequence length="104" mass="11520">MWPDLLGRLRSTLPGLATAAAVAAAATGLFQDVLPNLANWVNWRLTGTTANNGQGAFMVFTTTTTTTTRWHHQHHRPAIRGNLSNRETRASVVHTHRQPFKDVH</sequence>
<dbReference type="AlphaFoldDB" id="A0A2M4D8C6"/>
<reference evidence="1" key="1">
    <citation type="submission" date="2018-01" db="EMBL/GenBank/DDBJ databases">
        <title>An insight into the sialome of Amazonian anophelines.</title>
        <authorList>
            <person name="Ribeiro J.M."/>
            <person name="Scarpassa V."/>
            <person name="Calvo E."/>
        </authorList>
    </citation>
    <scope>NUCLEOTIDE SEQUENCE</scope>
</reference>
<proteinExistence type="predicted"/>
<evidence type="ECO:0000313" key="1">
    <source>
        <dbReference type="EMBL" id="MBW73809.1"/>
    </source>
</evidence>
<accession>A0A2M4D8C6</accession>